<evidence type="ECO:0000313" key="3">
    <source>
        <dbReference type="EMBL" id="WAG61971.1"/>
    </source>
</evidence>
<accession>A0AA47EMY9</accession>
<evidence type="ECO:0000259" key="2">
    <source>
        <dbReference type="PROSITE" id="PS50887"/>
    </source>
</evidence>
<sequence>MSDELREIISSNRLRSVFQPIISMQTGEVIGYEALTRGPKDSKYINPEILFEAAKTHDLLWDLEITCRKNAIKAFSSHNSDKFLFVNIDPAVLKDDHFIKGFTKELLAKYNISPTSLIFEITEKTSIDCYENFSEVIDYYKNQGYKIAIDDVGTGYSGLTTIAKTRPNYIKMDMSLITNVTRDNFKKAIIKSFVDFANSTNTKIIAEGIEDVNDLYTLIEIGVHYGQGFLINRPADNLMETPEIIKKRIVDKNINMKKHSFSPSSNVKIGEIAREESPVLSTTTCSEIDKLFKSNHSIRGISVVNNNYSIIGVVMNSDFFSKVGTQYGWSIYMKRPIHLIMDSNPLIVDYDTTLDIVSKIVISREEDKLYDYIIVKKNDKYFGVVPVISLLEKTMEFELNVAKYSNPLTGLPGNVVIEDFISKLIIDKKKFSLLYFDINDFKAFNDKYGFENGDRILSFTSSVIQKHTCLYKDSFLGHIGGDDFVAIILGHDAYNLCEEIINEFDNNIINFYNEYDRENKYIQSVNRNNINENYPLMSISIAIVINKNKSYTSIFELTEEAARIKKKCKLKSKELMKSCYIV</sequence>
<dbReference type="CDD" id="cd01948">
    <property type="entry name" value="EAL"/>
    <property type="match status" value="1"/>
</dbReference>
<proteinExistence type="predicted"/>
<dbReference type="NCBIfam" id="TIGR00254">
    <property type="entry name" value="GGDEF"/>
    <property type="match status" value="1"/>
</dbReference>
<feature type="domain" description="EAL" evidence="1">
    <location>
        <begin position="1"/>
        <end position="248"/>
    </location>
</feature>
<name>A0AA47EMY9_9CLOT</name>
<dbReference type="PANTHER" id="PTHR33121">
    <property type="entry name" value="CYCLIC DI-GMP PHOSPHODIESTERASE PDEF"/>
    <property type="match status" value="1"/>
</dbReference>
<gene>
    <name evidence="3" type="ORF">LL038_06925</name>
</gene>
<dbReference type="Pfam" id="PF00990">
    <property type="entry name" value="GGDEF"/>
    <property type="match status" value="1"/>
</dbReference>
<dbReference type="Pfam" id="PF00563">
    <property type="entry name" value="EAL"/>
    <property type="match status" value="1"/>
</dbReference>
<dbReference type="SMART" id="SM00267">
    <property type="entry name" value="GGDEF"/>
    <property type="match status" value="1"/>
</dbReference>
<dbReference type="SMART" id="SM00052">
    <property type="entry name" value="EAL"/>
    <property type="match status" value="1"/>
</dbReference>
<dbReference type="InterPro" id="IPR000160">
    <property type="entry name" value="GGDEF_dom"/>
</dbReference>
<dbReference type="PANTHER" id="PTHR33121:SF76">
    <property type="entry name" value="SIGNALING PROTEIN"/>
    <property type="match status" value="1"/>
</dbReference>
<dbReference type="PROSITE" id="PS50883">
    <property type="entry name" value="EAL"/>
    <property type="match status" value="1"/>
</dbReference>
<dbReference type="EMBL" id="CP086239">
    <property type="protein sequence ID" value="WAG61971.1"/>
    <property type="molecule type" value="Genomic_DNA"/>
</dbReference>
<dbReference type="RefSeq" id="WP_216121324.1">
    <property type="nucleotide sequence ID" value="NZ_CP086239.1"/>
</dbReference>
<dbReference type="GO" id="GO:0071111">
    <property type="term" value="F:cyclic-guanylate-specific phosphodiesterase activity"/>
    <property type="evidence" value="ECO:0007669"/>
    <property type="project" value="InterPro"/>
</dbReference>
<dbReference type="AlphaFoldDB" id="A0AA47EMY9"/>
<evidence type="ECO:0000313" key="4">
    <source>
        <dbReference type="Proteomes" id="UP001164733"/>
    </source>
</evidence>
<dbReference type="PROSITE" id="PS50887">
    <property type="entry name" value="GGDEF"/>
    <property type="match status" value="1"/>
</dbReference>
<reference evidence="3" key="1">
    <citation type="submission" date="2021-11" db="EMBL/GenBank/DDBJ databases">
        <title>Clostridia strains as spoilage organisms.</title>
        <authorList>
            <person name="Wambui J."/>
            <person name="Stevens M.J.A."/>
            <person name="Stephan R."/>
        </authorList>
    </citation>
    <scope>NUCLEOTIDE SEQUENCE</scope>
    <source>
        <strain evidence="3">CF009</strain>
    </source>
</reference>
<organism evidence="3 4">
    <name type="scientific">Clostridium estertheticum</name>
    <dbReference type="NCBI Taxonomy" id="238834"/>
    <lineage>
        <taxon>Bacteria</taxon>
        <taxon>Bacillati</taxon>
        <taxon>Bacillota</taxon>
        <taxon>Clostridia</taxon>
        <taxon>Eubacteriales</taxon>
        <taxon>Clostridiaceae</taxon>
        <taxon>Clostridium</taxon>
    </lineage>
</organism>
<evidence type="ECO:0000259" key="1">
    <source>
        <dbReference type="PROSITE" id="PS50883"/>
    </source>
</evidence>
<dbReference type="Proteomes" id="UP001164733">
    <property type="component" value="Chromosome"/>
</dbReference>
<dbReference type="InterPro" id="IPR050706">
    <property type="entry name" value="Cyclic-di-GMP_PDE-like"/>
</dbReference>
<dbReference type="InterPro" id="IPR001633">
    <property type="entry name" value="EAL_dom"/>
</dbReference>
<protein>
    <submittedName>
        <fullName evidence="3">EAL domain-containing protein</fullName>
    </submittedName>
</protein>
<dbReference type="CDD" id="cd01949">
    <property type="entry name" value="GGDEF"/>
    <property type="match status" value="1"/>
</dbReference>
<feature type="domain" description="GGDEF" evidence="2">
    <location>
        <begin position="429"/>
        <end position="582"/>
    </location>
</feature>